<name>A0AAN7T2V0_9EURO</name>
<accession>A0AAN7T2V0</accession>
<evidence type="ECO:0000256" key="4">
    <source>
        <dbReference type="ARBA" id="ARBA00022989"/>
    </source>
</evidence>
<dbReference type="PANTHER" id="PTHR45649:SF11">
    <property type="entry name" value="TRANSPORTER, PUTATIVE (EUROFUNG)-RELATED"/>
    <property type="match status" value="1"/>
</dbReference>
<feature type="transmembrane region" description="Helical" evidence="6">
    <location>
        <begin position="195"/>
        <end position="215"/>
    </location>
</feature>
<gene>
    <name evidence="7" type="ORF">LTR05_002806</name>
</gene>
<dbReference type="EMBL" id="JAVRRJ010000002">
    <property type="protein sequence ID" value="KAK5088586.1"/>
    <property type="molecule type" value="Genomic_DNA"/>
</dbReference>
<evidence type="ECO:0008006" key="9">
    <source>
        <dbReference type="Google" id="ProtNLM"/>
    </source>
</evidence>
<comment type="subcellular location">
    <subcellularLocation>
        <location evidence="1">Membrane</location>
        <topology evidence="1">Multi-pass membrane protein</topology>
    </subcellularLocation>
</comment>
<dbReference type="GO" id="GO:0016020">
    <property type="term" value="C:membrane"/>
    <property type="evidence" value="ECO:0007669"/>
    <property type="project" value="UniProtKB-SubCell"/>
</dbReference>
<feature type="transmembrane region" description="Helical" evidence="6">
    <location>
        <begin position="76"/>
        <end position="98"/>
    </location>
</feature>
<evidence type="ECO:0000313" key="7">
    <source>
        <dbReference type="EMBL" id="KAK5088586.1"/>
    </source>
</evidence>
<evidence type="ECO:0000256" key="5">
    <source>
        <dbReference type="ARBA" id="ARBA00023136"/>
    </source>
</evidence>
<keyword evidence="3 6" id="KW-0812">Transmembrane</keyword>
<dbReference type="InterPro" id="IPR002293">
    <property type="entry name" value="AA/rel_permease1"/>
</dbReference>
<feature type="transmembrane region" description="Helical" evidence="6">
    <location>
        <begin position="275"/>
        <end position="296"/>
    </location>
</feature>
<comment type="caution">
    <text evidence="7">The sequence shown here is derived from an EMBL/GenBank/DDBJ whole genome shotgun (WGS) entry which is preliminary data.</text>
</comment>
<dbReference type="Pfam" id="PF13520">
    <property type="entry name" value="AA_permease_2"/>
    <property type="match status" value="1"/>
</dbReference>
<evidence type="ECO:0000313" key="8">
    <source>
        <dbReference type="Proteomes" id="UP001309876"/>
    </source>
</evidence>
<feature type="transmembrane region" description="Helical" evidence="6">
    <location>
        <begin position="47"/>
        <end position="70"/>
    </location>
</feature>
<feature type="transmembrane region" description="Helical" evidence="6">
    <location>
        <begin position="401"/>
        <end position="425"/>
    </location>
</feature>
<feature type="transmembrane region" description="Helical" evidence="6">
    <location>
        <begin position="375"/>
        <end position="395"/>
    </location>
</feature>
<evidence type="ECO:0000256" key="2">
    <source>
        <dbReference type="ARBA" id="ARBA00022448"/>
    </source>
</evidence>
<organism evidence="7 8">
    <name type="scientific">Lithohypha guttulata</name>
    <dbReference type="NCBI Taxonomy" id="1690604"/>
    <lineage>
        <taxon>Eukaryota</taxon>
        <taxon>Fungi</taxon>
        <taxon>Dikarya</taxon>
        <taxon>Ascomycota</taxon>
        <taxon>Pezizomycotina</taxon>
        <taxon>Eurotiomycetes</taxon>
        <taxon>Chaetothyriomycetidae</taxon>
        <taxon>Chaetothyriales</taxon>
        <taxon>Trichomeriaceae</taxon>
        <taxon>Lithohypha</taxon>
    </lineage>
</organism>
<keyword evidence="8" id="KW-1185">Reference proteome</keyword>
<protein>
    <recommendedName>
        <fullName evidence="9">Amino acid transporter</fullName>
    </recommendedName>
</protein>
<evidence type="ECO:0000256" key="3">
    <source>
        <dbReference type="ARBA" id="ARBA00022692"/>
    </source>
</evidence>
<keyword evidence="5 6" id="KW-0472">Membrane</keyword>
<feature type="transmembrane region" description="Helical" evidence="6">
    <location>
        <begin position="119"/>
        <end position="137"/>
    </location>
</feature>
<reference evidence="7 8" key="1">
    <citation type="submission" date="2023-08" db="EMBL/GenBank/DDBJ databases">
        <title>Black Yeasts Isolated from many extreme environments.</title>
        <authorList>
            <person name="Coleine C."/>
            <person name="Stajich J.E."/>
            <person name="Selbmann L."/>
        </authorList>
    </citation>
    <scope>NUCLEOTIDE SEQUENCE [LARGE SCALE GENOMIC DNA]</scope>
    <source>
        <strain evidence="7 8">CCFEE 5910</strain>
    </source>
</reference>
<keyword evidence="4 6" id="KW-1133">Transmembrane helix</keyword>
<dbReference type="GO" id="GO:0022857">
    <property type="term" value="F:transmembrane transporter activity"/>
    <property type="evidence" value="ECO:0007669"/>
    <property type="project" value="InterPro"/>
</dbReference>
<feature type="transmembrane region" description="Helical" evidence="6">
    <location>
        <begin position="446"/>
        <end position="468"/>
    </location>
</feature>
<proteinExistence type="predicted"/>
<dbReference type="PANTHER" id="PTHR45649">
    <property type="entry name" value="AMINO-ACID PERMEASE BAT1"/>
    <property type="match status" value="1"/>
</dbReference>
<evidence type="ECO:0000256" key="1">
    <source>
        <dbReference type="ARBA" id="ARBA00004141"/>
    </source>
</evidence>
<sequence>MATKDNSNVTQTAPELNEGALSVDEIQLRAQGHVGVLPRQFSAFATLALAFSITNSWVGYAATFVTPLFAGGGPAVFWAPIVACIASFFITAGLAELASAFPSSGGQYHFAFMVAPKRYRASIAFATGWLSSFAWLFTTASANLFCAQICVNLATLYKPEYAWIQWQVWLVYTGFIIACSSIVILLPRLIPKGEIVFFWASVLGFVVSFVAILAASDTKQSASIVFTDWVNQTGWNDGTAFLLAVGQAMYGFLCTDSATHISEELPNPGRNVPRAMWGTIVIGIATTLPFTVALLFSTHDLETVSLSYLPIMEVYSQALNNKAGAFVLTFWILFVYFGATIGLVVTSGRLLWAFARDNGLPFSHVFAKTHPTLKVPVNATILTAVFCILYGLIYIGSTTAFNSFIATAILSLNITYAIPQFIVLCRGRSSVLPSRHFDLGSFFGPFCNLFSTLWVALYAVLFCFPIFLPVTVQSMNYVSVVMAGTGLFIVLAWWLPGGKRGTFTGPNVNMEMLSVVNQTHLQGVPNNEGEK</sequence>
<evidence type="ECO:0000256" key="6">
    <source>
        <dbReference type="SAM" id="Phobius"/>
    </source>
</evidence>
<dbReference type="Gene3D" id="1.20.1740.10">
    <property type="entry name" value="Amino acid/polyamine transporter I"/>
    <property type="match status" value="1"/>
</dbReference>
<dbReference type="PIRSF" id="PIRSF006060">
    <property type="entry name" value="AA_transporter"/>
    <property type="match status" value="1"/>
</dbReference>
<keyword evidence="2" id="KW-0813">Transport</keyword>
<dbReference type="Proteomes" id="UP001309876">
    <property type="component" value="Unassembled WGS sequence"/>
</dbReference>
<feature type="transmembrane region" description="Helical" evidence="6">
    <location>
        <begin position="330"/>
        <end position="354"/>
    </location>
</feature>
<dbReference type="AlphaFoldDB" id="A0AAN7T2V0"/>
<feature type="transmembrane region" description="Helical" evidence="6">
    <location>
        <begin position="474"/>
        <end position="495"/>
    </location>
</feature>
<feature type="transmembrane region" description="Helical" evidence="6">
    <location>
        <begin position="166"/>
        <end position="186"/>
    </location>
</feature>